<name>A0ABW3P2X3_9SPHN</name>
<comment type="caution">
    <text evidence="2">The sequence shown here is derived from an EMBL/GenBank/DDBJ whole genome shotgun (WGS) entry which is preliminary data.</text>
</comment>
<proteinExistence type="predicted"/>
<evidence type="ECO:0000313" key="3">
    <source>
        <dbReference type="Proteomes" id="UP001597203"/>
    </source>
</evidence>
<evidence type="ECO:0000313" key="2">
    <source>
        <dbReference type="EMBL" id="MFD1106911.1"/>
    </source>
</evidence>
<gene>
    <name evidence="2" type="ORF">ACFQ24_18765</name>
</gene>
<organism evidence="2 3">
    <name type="scientific">Sphingobium olei</name>
    <dbReference type="NCBI Taxonomy" id="420955"/>
    <lineage>
        <taxon>Bacteria</taxon>
        <taxon>Pseudomonadati</taxon>
        <taxon>Pseudomonadota</taxon>
        <taxon>Alphaproteobacteria</taxon>
        <taxon>Sphingomonadales</taxon>
        <taxon>Sphingomonadaceae</taxon>
        <taxon>Sphingobium</taxon>
    </lineage>
</organism>
<protein>
    <recommendedName>
        <fullName evidence="4">Lipoprotein</fullName>
    </recommendedName>
</protein>
<dbReference type="PROSITE" id="PS51257">
    <property type="entry name" value="PROKAR_LIPOPROTEIN"/>
    <property type="match status" value="1"/>
</dbReference>
<dbReference type="EMBL" id="JBHTLS010000134">
    <property type="protein sequence ID" value="MFD1106911.1"/>
    <property type="molecule type" value="Genomic_DNA"/>
</dbReference>
<evidence type="ECO:0000256" key="1">
    <source>
        <dbReference type="SAM" id="MobiDB-lite"/>
    </source>
</evidence>
<dbReference type="Proteomes" id="UP001597203">
    <property type="component" value="Unassembled WGS sequence"/>
</dbReference>
<accession>A0ABW3P2X3</accession>
<reference evidence="3" key="1">
    <citation type="journal article" date="2019" name="Int. J. Syst. Evol. Microbiol.">
        <title>The Global Catalogue of Microorganisms (GCM) 10K type strain sequencing project: providing services to taxonomists for standard genome sequencing and annotation.</title>
        <authorList>
            <consortium name="The Broad Institute Genomics Platform"/>
            <consortium name="The Broad Institute Genome Sequencing Center for Infectious Disease"/>
            <person name="Wu L."/>
            <person name="Ma J."/>
        </authorList>
    </citation>
    <scope>NUCLEOTIDE SEQUENCE [LARGE SCALE GENOMIC DNA]</scope>
    <source>
        <strain evidence="3">CCUG 54329</strain>
    </source>
</reference>
<dbReference type="RefSeq" id="WP_380914005.1">
    <property type="nucleotide sequence ID" value="NZ_JBHTLS010000134.1"/>
</dbReference>
<keyword evidence="3" id="KW-1185">Reference proteome</keyword>
<feature type="compositionally biased region" description="Low complexity" evidence="1">
    <location>
        <begin position="34"/>
        <end position="48"/>
    </location>
</feature>
<sequence length="200" mass="20933">MDVRDRRTRGFTLSWTMLSPVPLLLSACVGPPADRAAPAPAPARATPQPARPAPPPASVAEQASDAGLTEWQYRPVVPGSWTYRVEGNGSVATFGSGAETVTLRCDRASRRISLGRAASGQALGNANAITLRTSYGAVVWPATFMGGASPQMVATRTASDAVLDQLAYSRGKFALESAGQPALILPAWAEIGRVIEDCRG</sequence>
<feature type="region of interest" description="Disordered" evidence="1">
    <location>
        <begin position="34"/>
        <end position="64"/>
    </location>
</feature>
<evidence type="ECO:0008006" key="4">
    <source>
        <dbReference type="Google" id="ProtNLM"/>
    </source>
</evidence>